<dbReference type="Proteomes" id="UP001250858">
    <property type="component" value="Chromosome"/>
</dbReference>
<dbReference type="InterPro" id="IPR045732">
    <property type="entry name" value="DUF6086"/>
</dbReference>
<protein>
    <submittedName>
        <fullName evidence="2">DUF6086 family protein</fullName>
    </submittedName>
</protein>
<proteinExistence type="predicted"/>
<accession>A0ABY9RZR1</accession>
<dbReference type="EMBL" id="CP133762">
    <property type="protein sequence ID" value="WMX47269.1"/>
    <property type="molecule type" value="Genomic_DNA"/>
</dbReference>
<sequence length="155" mass="16803">MGYPYQLDGDMLWDAGYHSGRLYLSLVQGAAECLELPTGLTRNDRLGGCDVELPVFRVFVEGLYESYSRTDHNPVLDGLSRGLLVTSLVLLDMAGSPIPLSAEHEEALRGEMGSFGRSMGAANWRLYSDGVQQPGPSASPRSVLPGTQSGGERRR</sequence>
<evidence type="ECO:0000313" key="3">
    <source>
        <dbReference type="Proteomes" id="UP001250858"/>
    </source>
</evidence>
<keyword evidence="3" id="KW-1185">Reference proteome</keyword>
<name>A0ABY9RZR1_9ACTN</name>
<feature type="compositionally biased region" description="Polar residues" evidence="1">
    <location>
        <begin position="130"/>
        <end position="140"/>
    </location>
</feature>
<reference evidence="2 3" key="1">
    <citation type="submission" date="2023-09" db="EMBL/GenBank/DDBJ databases">
        <title>Complete genome of Streptomyces roseicoloratus T14.</title>
        <authorList>
            <person name="Bashizi T."/>
            <person name="Kim M.-J."/>
            <person name="Lee G."/>
            <person name="Tagele S.B."/>
            <person name="Shin J.-H."/>
        </authorList>
    </citation>
    <scope>NUCLEOTIDE SEQUENCE [LARGE SCALE GENOMIC DNA]</scope>
    <source>
        <strain evidence="2 3">T14</strain>
    </source>
</reference>
<feature type="region of interest" description="Disordered" evidence="1">
    <location>
        <begin position="126"/>
        <end position="155"/>
    </location>
</feature>
<organism evidence="2 3">
    <name type="scientific">Streptomyces roseicoloratus</name>
    <dbReference type="NCBI Taxonomy" id="2508722"/>
    <lineage>
        <taxon>Bacteria</taxon>
        <taxon>Bacillati</taxon>
        <taxon>Actinomycetota</taxon>
        <taxon>Actinomycetes</taxon>
        <taxon>Kitasatosporales</taxon>
        <taxon>Streptomycetaceae</taxon>
        <taxon>Streptomyces</taxon>
    </lineage>
</organism>
<evidence type="ECO:0000313" key="2">
    <source>
        <dbReference type="EMBL" id="WMX47269.1"/>
    </source>
</evidence>
<dbReference type="RefSeq" id="WP_128980089.1">
    <property type="nucleotide sequence ID" value="NZ_CP133762.1"/>
</dbReference>
<gene>
    <name evidence="2" type="ORF">RGF97_24000</name>
</gene>
<dbReference type="Pfam" id="PF19564">
    <property type="entry name" value="DUF6086"/>
    <property type="match status" value="1"/>
</dbReference>
<evidence type="ECO:0000256" key="1">
    <source>
        <dbReference type="SAM" id="MobiDB-lite"/>
    </source>
</evidence>